<dbReference type="PROSITE" id="PS50043">
    <property type="entry name" value="HTH_LUXR_2"/>
    <property type="match status" value="1"/>
</dbReference>
<dbReference type="SMART" id="SM00421">
    <property type="entry name" value="HTH_LUXR"/>
    <property type="match status" value="1"/>
</dbReference>
<dbReference type="SUPFAM" id="SSF46894">
    <property type="entry name" value="C-terminal effector domain of the bipartite response regulators"/>
    <property type="match status" value="1"/>
</dbReference>
<keyword evidence="2" id="KW-0067">ATP-binding</keyword>
<keyword evidence="1" id="KW-0547">Nucleotide-binding</keyword>
<reference evidence="4" key="2">
    <citation type="submission" date="2024-02" db="EMBL/GenBank/DDBJ databases">
        <authorList>
            <person name="Prathaban M."/>
            <person name="Mythili R."/>
            <person name="Sharmila Devi N."/>
            <person name="Sobanaa M."/>
            <person name="Prathiviraj R."/>
            <person name="Selvin J."/>
        </authorList>
    </citation>
    <scope>NUCLEOTIDE SEQUENCE</scope>
    <source>
        <strain evidence="4">MP1014</strain>
    </source>
</reference>
<dbReference type="InterPro" id="IPR000792">
    <property type="entry name" value="Tscrpt_reg_LuxR_C"/>
</dbReference>
<dbReference type="PANTHER" id="PTHR16305">
    <property type="entry name" value="TESTICULAR SOLUBLE ADENYLYL CYCLASE"/>
    <property type="match status" value="1"/>
</dbReference>
<dbReference type="InterPro" id="IPR036388">
    <property type="entry name" value="WH-like_DNA-bd_sf"/>
</dbReference>
<reference evidence="4" key="1">
    <citation type="journal article" date="2024" name="Antonie Van Leeuwenhoek">
        <title>Isoptericola haloaureus sp. nov., a dimorphic actinobacterium isolated from mangrove sediments of southeast India, implicating biosaline agricultural significance through nitrogen fixation and salt tolerance genes.</title>
        <authorList>
            <person name="Prathaban M."/>
            <person name="Prathiviraj R."/>
            <person name="Ravichandran M."/>
            <person name="Natarajan S.D."/>
            <person name="Sobanaa M."/>
            <person name="Hari Krishna Kumar S."/>
            <person name="Chandrasekar V."/>
            <person name="Selvin J."/>
        </authorList>
    </citation>
    <scope>NUCLEOTIDE SEQUENCE</scope>
    <source>
        <strain evidence="4">MP1014</strain>
    </source>
</reference>
<organism evidence="4 5">
    <name type="scientific">Isoptericola haloaureus</name>
    <dbReference type="NCBI Taxonomy" id="1542902"/>
    <lineage>
        <taxon>Bacteria</taxon>
        <taxon>Bacillati</taxon>
        <taxon>Actinomycetota</taxon>
        <taxon>Actinomycetes</taxon>
        <taxon>Micrococcales</taxon>
        <taxon>Promicromonosporaceae</taxon>
        <taxon>Isoptericola</taxon>
    </lineage>
</organism>
<dbReference type="RefSeq" id="WP_332903106.1">
    <property type="nucleotide sequence ID" value="NZ_JBAGLP010000120.1"/>
</dbReference>
<dbReference type="InterPro" id="IPR016032">
    <property type="entry name" value="Sig_transdc_resp-reg_C-effctor"/>
</dbReference>
<dbReference type="EMBL" id="JBAGLP010000120">
    <property type="protein sequence ID" value="MEG3616640.1"/>
    <property type="molecule type" value="Genomic_DNA"/>
</dbReference>
<dbReference type="PRINTS" id="PR00038">
    <property type="entry name" value="HTHLUXR"/>
</dbReference>
<dbReference type="Proteomes" id="UP001310387">
    <property type="component" value="Unassembled WGS sequence"/>
</dbReference>
<dbReference type="InterPro" id="IPR011990">
    <property type="entry name" value="TPR-like_helical_dom_sf"/>
</dbReference>
<dbReference type="SUPFAM" id="SSF48452">
    <property type="entry name" value="TPR-like"/>
    <property type="match status" value="1"/>
</dbReference>
<feature type="domain" description="HTH luxR-type" evidence="3">
    <location>
        <begin position="879"/>
        <end position="944"/>
    </location>
</feature>
<evidence type="ECO:0000256" key="2">
    <source>
        <dbReference type="ARBA" id="ARBA00022840"/>
    </source>
</evidence>
<sequence>MSPGRTPLVGRTTELAALRAALSDAREGSGGTVVLAGEAGIGKTRLVTELVDHAGDDVLVARGQCAASGSGPVPYAGLDGVLRDLVAALGDDEVLAAAGPAADALGVILPRLVAVRPGVDGGRAPEVLADLLTTVGATRPVVVVVEDLHWSDDVTRTAVTRLARAARSTRLLVVVTYRSDDVGRRHPLRTTLAELDRARLADRVAVPRLAGPEVVELARAVLTGTPEDGSGIDAGRLDELVDRAEGVPFYVEELACCYDGDIPVSLRDVLLLRYAGLSEAAQAFCRVVAAGGVRADRDVLAAVLGDEALERAEPAAREAVDALVLQAGLDGYGFRHALMQEAVEAELLPTERRRLHAAYAEALASGPATVPRLVEQADHWWHARVPDRALAAAVTGLDAAANDVAPAAAVRLGERALELWDTVPDAADVTGTTHHELLVRVAEAETVATHVDRALALARQALDEWPADDPAGRARTLGLVAVQQLRAGDVTGLDLTQEALAAAPQDDLGTLAELLRLDARAKMLAGRFREAVAAAGRGYEAATAVGDRSTAALLLNNSGLARLSAGDPGGLDELEESRRLSGDDWAGRAHYFTNLSDHQLRLGRFAEALRTASAGAEVGRAGGSGWSSRAMLEGNVAEALIGLGRWEEADAWYRSATTSVSPSAWAVYLAERWTWLTLWRGDVETAQAMGRRHRAVWLRFAEVELQVRARAPATLAELALARDDVDDALDLVRPATDPGRLSGAYALTMLAVAARVLARARASGRTVDVGPYEETLAAASFWPTHRLWATVFDAELGRTPWSEVAAFGPDDGAPAHLRPYALVREGEHRLATGDKARARDLLGDAAEAARGIGAGSVLARATSLLHDAGLGAPTRRRPAGAGVDPLTDRERQVLELVAEGLTNGQIAERLFISRKTASVHVSAILRKLGVSSRTEAAVVARSAAHHG</sequence>
<dbReference type="SUPFAM" id="SSF52540">
    <property type="entry name" value="P-loop containing nucleoside triphosphate hydrolases"/>
    <property type="match status" value="1"/>
</dbReference>
<dbReference type="Gene3D" id="1.25.40.10">
    <property type="entry name" value="Tetratricopeptide repeat domain"/>
    <property type="match status" value="1"/>
</dbReference>
<name>A0ABU7ZBI1_9MICO</name>
<dbReference type="InterPro" id="IPR041664">
    <property type="entry name" value="AAA_16"/>
</dbReference>
<gene>
    <name evidence="4" type="ORF">V5O49_16055</name>
</gene>
<dbReference type="Pfam" id="PF13191">
    <property type="entry name" value="AAA_16"/>
    <property type="match status" value="1"/>
</dbReference>
<evidence type="ECO:0000313" key="4">
    <source>
        <dbReference type="EMBL" id="MEG3616640.1"/>
    </source>
</evidence>
<dbReference type="CDD" id="cd06170">
    <property type="entry name" value="LuxR_C_like"/>
    <property type="match status" value="1"/>
</dbReference>
<evidence type="ECO:0000259" key="3">
    <source>
        <dbReference type="PROSITE" id="PS50043"/>
    </source>
</evidence>
<keyword evidence="5" id="KW-1185">Reference proteome</keyword>
<proteinExistence type="predicted"/>
<accession>A0ABU7ZBI1</accession>
<dbReference type="Gene3D" id="1.10.10.10">
    <property type="entry name" value="Winged helix-like DNA-binding domain superfamily/Winged helix DNA-binding domain"/>
    <property type="match status" value="1"/>
</dbReference>
<dbReference type="PANTHER" id="PTHR16305:SF35">
    <property type="entry name" value="TRANSCRIPTIONAL ACTIVATOR DOMAIN"/>
    <property type="match status" value="1"/>
</dbReference>
<dbReference type="Gene3D" id="3.40.50.300">
    <property type="entry name" value="P-loop containing nucleotide triphosphate hydrolases"/>
    <property type="match status" value="1"/>
</dbReference>
<evidence type="ECO:0000313" key="5">
    <source>
        <dbReference type="Proteomes" id="UP001310387"/>
    </source>
</evidence>
<dbReference type="InterPro" id="IPR027417">
    <property type="entry name" value="P-loop_NTPase"/>
</dbReference>
<dbReference type="Pfam" id="PF00196">
    <property type="entry name" value="GerE"/>
    <property type="match status" value="1"/>
</dbReference>
<protein>
    <submittedName>
        <fullName evidence="4">AAA family ATPase</fullName>
    </submittedName>
</protein>
<comment type="caution">
    <text evidence="4">The sequence shown here is derived from an EMBL/GenBank/DDBJ whole genome shotgun (WGS) entry which is preliminary data.</text>
</comment>
<evidence type="ECO:0000256" key="1">
    <source>
        <dbReference type="ARBA" id="ARBA00022741"/>
    </source>
</evidence>